<keyword evidence="8 11" id="KW-0460">Magnesium</keyword>
<dbReference type="GO" id="GO:0000949">
    <property type="term" value="P:aromatic amino acid family catabolic process to alcohol via Ehrlich pathway"/>
    <property type="evidence" value="ECO:0007669"/>
    <property type="project" value="TreeGrafter"/>
</dbReference>
<dbReference type="InterPro" id="IPR011766">
    <property type="entry name" value="TPP_enzyme_TPP-bd"/>
</dbReference>
<dbReference type="FunFam" id="3.40.50.970:FF:000019">
    <property type="entry name" value="Pyruvate decarboxylase isozyme"/>
    <property type="match status" value="1"/>
</dbReference>
<dbReference type="InterPro" id="IPR029035">
    <property type="entry name" value="DHS-like_NAD/FAD-binding_dom"/>
</dbReference>
<feature type="domain" description="Thiamine pyrophosphate enzyme central" evidence="13">
    <location>
        <begin position="198"/>
        <end position="324"/>
    </location>
</feature>
<dbReference type="EMBL" id="LQPR01000035">
    <property type="protein sequence ID" value="ORW71048.1"/>
    <property type="molecule type" value="Genomic_DNA"/>
</dbReference>
<dbReference type="CDD" id="cd07038">
    <property type="entry name" value="TPP_PYR_PDC_IPDC_like"/>
    <property type="match status" value="1"/>
</dbReference>
<evidence type="ECO:0000256" key="1">
    <source>
        <dbReference type="ARBA" id="ARBA00001920"/>
    </source>
</evidence>
<evidence type="ECO:0000256" key="9">
    <source>
        <dbReference type="ARBA" id="ARBA00023052"/>
    </source>
</evidence>
<dbReference type="InterPro" id="IPR047214">
    <property type="entry name" value="TPP_PDC_IPDC"/>
</dbReference>
<dbReference type="InterPro" id="IPR012110">
    <property type="entry name" value="PDC/IPDC-like"/>
</dbReference>
<evidence type="ECO:0000256" key="7">
    <source>
        <dbReference type="ARBA" id="ARBA00022793"/>
    </source>
</evidence>
<dbReference type="Pfam" id="PF02776">
    <property type="entry name" value="TPP_enzyme_N"/>
    <property type="match status" value="1"/>
</dbReference>
<evidence type="ECO:0000259" key="13">
    <source>
        <dbReference type="Pfam" id="PF00205"/>
    </source>
</evidence>
<dbReference type="InterPro" id="IPR012000">
    <property type="entry name" value="Thiamin_PyroP_enz_cen_dom"/>
</dbReference>
<dbReference type="Gene3D" id="3.40.50.970">
    <property type="match status" value="2"/>
</dbReference>
<dbReference type="SUPFAM" id="SSF52467">
    <property type="entry name" value="DHS-like NAD/FAD-binding domain"/>
    <property type="match status" value="1"/>
</dbReference>
<dbReference type="Gene3D" id="3.40.50.1220">
    <property type="entry name" value="TPP-binding domain"/>
    <property type="match status" value="1"/>
</dbReference>
<keyword evidence="9 12" id="KW-0786">Thiamine pyrophosphate</keyword>
<dbReference type="InterPro" id="IPR047213">
    <property type="entry name" value="TPP_PYR_PDC_IPDC-like"/>
</dbReference>
<evidence type="ECO:0000313" key="17">
    <source>
        <dbReference type="Proteomes" id="UP000193387"/>
    </source>
</evidence>
<dbReference type="GO" id="GO:0030976">
    <property type="term" value="F:thiamine pyrophosphate binding"/>
    <property type="evidence" value="ECO:0007669"/>
    <property type="project" value="InterPro"/>
</dbReference>
<dbReference type="PANTHER" id="PTHR43452">
    <property type="entry name" value="PYRUVATE DECARBOXYLASE"/>
    <property type="match status" value="1"/>
</dbReference>
<keyword evidence="10" id="KW-0456">Lyase</keyword>
<evidence type="ECO:0000256" key="3">
    <source>
        <dbReference type="ARBA" id="ARBA00002938"/>
    </source>
</evidence>
<evidence type="ECO:0000256" key="2">
    <source>
        <dbReference type="ARBA" id="ARBA00001964"/>
    </source>
</evidence>
<dbReference type="Proteomes" id="UP000193387">
    <property type="component" value="Unassembled WGS sequence"/>
</dbReference>
<dbReference type="CDD" id="cd02005">
    <property type="entry name" value="TPP_PDC_IPDC"/>
    <property type="match status" value="1"/>
</dbReference>
<evidence type="ECO:0000256" key="8">
    <source>
        <dbReference type="ARBA" id="ARBA00022842"/>
    </source>
</evidence>
<dbReference type="FunFam" id="3.40.50.970:FF:000024">
    <property type="entry name" value="Pyruvate decarboxylase isozyme"/>
    <property type="match status" value="1"/>
</dbReference>
<accession>A0AAJ3NQK1</accession>
<protein>
    <recommendedName>
        <fullName evidence="5">Alpha-keto-acid decarboxylase</fullName>
    </recommendedName>
</protein>
<evidence type="ECO:0000259" key="14">
    <source>
        <dbReference type="Pfam" id="PF02775"/>
    </source>
</evidence>
<feature type="binding site" evidence="11">
    <location>
        <position position="460"/>
    </location>
    <ligand>
        <name>Mg(2+)</name>
        <dbReference type="ChEBI" id="CHEBI:18420"/>
    </ligand>
</feature>
<comment type="cofactor">
    <cofactor evidence="1">
        <name>a metal cation</name>
        <dbReference type="ChEBI" id="CHEBI:25213"/>
    </cofactor>
</comment>
<evidence type="ECO:0000256" key="10">
    <source>
        <dbReference type="ARBA" id="ARBA00023239"/>
    </source>
</evidence>
<dbReference type="GO" id="GO:0005829">
    <property type="term" value="C:cytosol"/>
    <property type="evidence" value="ECO:0007669"/>
    <property type="project" value="TreeGrafter"/>
</dbReference>
<feature type="domain" description="Thiamine pyrophosphate enzyme TPP-binding" evidence="14">
    <location>
        <begin position="381"/>
        <end position="526"/>
    </location>
</feature>
<evidence type="ECO:0000256" key="11">
    <source>
        <dbReference type="PIRSR" id="PIRSR036565-2"/>
    </source>
</evidence>
<evidence type="ECO:0000256" key="5">
    <source>
        <dbReference type="ARBA" id="ARBA00020054"/>
    </source>
</evidence>
<dbReference type="InterPro" id="IPR029061">
    <property type="entry name" value="THDP-binding"/>
</dbReference>
<keyword evidence="7" id="KW-0210">Decarboxylase</keyword>
<reference evidence="16 17" key="1">
    <citation type="submission" date="2016-01" db="EMBL/GenBank/DDBJ databases">
        <title>The new phylogeny of the genus Mycobacterium.</title>
        <authorList>
            <person name="Tarcisio F."/>
            <person name="Conor M."/>
            <person name="Antonella G."/>
            <person name="Elisabetta G."/>
            <person name="Giulia F.S."/>
            <person name="Sara T."/>
            <person name="Anna F."/>
            <person name="Clotilde B."/>
            <person name="Roberto B."/>
            <person name="Veronica D.S."/>
            <person name="Fabio R."/>
            <person name="Monica P."/>
            <person name="Olivier J."/>
            <person name="Enrico T."/>
            <person name="Nicola S."/>
        </authorList>
    </citation>
    <scope>NUCLEOTIDE SEQUENCE [LARGE SCALE GENOMIC DNA]</scope>
    <source>
        <strain evidence="16 17">DSM 44616</strain>
    </source>
</reference>
<feature type="binding site" evidence="11">
    <location>
        <position position="462"/>
    </location>
    <ligand>
        <name>Mg(2+)</name>
        <dbReference type="ChEBI" id="CHEBI:18420"/>
    </ligand>
</feature>
<evidence type="ECO:0000256" key="12">
    <source>
        <dbReference type="RuleBase" id="RU362132"/>
    </source>
</evidence>
<feature type="domain" description="Thiamine pyrophosphate enzyme N-terminal TPP-binding" evidence="15">
    <location>
        <begin position="9"/>
        <end position="109"/>
    </location>
</feature>
<dbReference type="GO" id="GO:0000287">
    <property type="term" value="F:magnesium ion binding"/>
    <property type="evidence" value="ECO:0007669"/>
    <property type="project" value="InterPro"/>
</dbReference>
<dbReference type="AlphaFoldDB" id="A0AAJ3NQK1"/>
<proteinExistence type="inferred from homology"/>
<comment type="similarity">
    <text evidence="4 12">Belongs to the TPP enzyme family.</text>
</comment>
<evidence type="ECO:0000256" key="4">
    <source>
        <dbReference type="ARBA" id="ARBA00007812"/>
    </source>
</evidence>
<sequence>MVGPPAVIEYVLGRLHEIGVTDIFGVPGDFAFPIQDAIVAHPDINWIGCCNELNAGYAADGYARVRGVGALSTTYGVGELGAISAVAGSYAEHLPVFHLTGMPSLAAQADRALVHHTLGDGEFGLFRKMADVVVGASSIISPANAVAETERLIAEALYNRRPVYMAFPSDIVNKPVLATSAPLAIPTSDARALAAAADAVLSALNMAANACALPGLLLDRLGISDSAVAFIEKTGLPFATMFADKSVIDEDHPNYIGMYDGHLMDESVREFVESADVVIAIGTMQTDFNTGAFTARLDPGRLIDIGLHRTKVGPAVFHDVEMADLLRELIARDLKPHAHNGMRPESLTAPPASQGDPITAEALYPRWEGFVRPGDIVLAETGTSSMGLAFSRLPRGARFHNQSLWGAIGWATPAALGAAVAAPDRRVVLITGEGSHQLTAQEIGQFHRLGLRPVIFVLNNNGYLIERLLCADPDIAYNDVAPWNYTELPHALGCDGWFTARVTNVGEFEAALTTAGDGERAAYIEVVTDADEAPPLAKKLHDSTKTLYHAG</sequence>
<gene>
    <name evidence="16" type="ORF">AWC23_15525</name>
</gene>
<evidence type="ECO:0000313" key="16">
    <source>
        <dbReference type="EMBL" id="ORW71048.1"/>
    </source>
</evidence>
<organism evidence="16 17">
    <name type="scientific">Mycobacterium saskatchewanense</name>
    <dbReference type="NCBI Taxonomy" id="220927"/>
    <lineage>
        <taxon>Bacteria</taxon>
        <taxon>Bacillati</taxon>
        <taxon>Actinomycetota</taxon>
        <taxon>Actinomycetes</taxon>
        <taxon>Mycobacteriales</taxon>
        <taxon>Mycobacteriaceae</taxon>
        <taxon>Mycobacterium</taxon>
        <taxon>Mycobacterium simiae complex</taxon>
    </lineage>
</organism>
<dbReference type="RefSeq" id="WP_085256269.1">
    <property type="nucleotide sequence ID" value="NZ_AP022573.1"/>
</dbReference>
<dbReference type="SUPFAM" id="SSF52518">
    <property type="entry name" value="Thiamin diphosphate-binding fold (THDP-binding)"/>
    <property type="match status" value="2"/>
</dbReference>
<evidence type="ECO:0000259" key="15">
    <source>
        <dbReference type="Pfam" id="PF02776"/>
    </source>
</evidence>
<dbReference type="PANTHER" id="PTHR43452:SF30">
    <property type="entry name" value="PYRUVATE DECARBOXYLASE ISOZYME 1-RELATED"/>
    <property type="match status" value="1"/>
</dbReference>
<comment type="cofactor">
    <cofactor evidence="2">
        <name>thiamine diphosphate</name>
        <dbReference type="ChEBI" id="CHEBI:58937"/>
    </cofactor>
</comment>
<name>A0AAJ3NQK1_9MYCO</name>
<comment type="function">
    <text evidence="3">Decarboxylates branched-chain and aromatic alpha-keto acids to aldehydes.</text>
</comment>
<comment type="caution">
    <text evidence="16">The sequence shown here is derived from an EMBL/GenBank/DDBJ whole genome shotgun (WGS) entry which is preliminary data.</text>
</comment>
<dbReference type="PIRSF" id="PIRSF036565">
    <property type="entry name" value="Pyruvt_ip_decrb"/>
    <property type="match status" value="1"/>
</dbReference>
<dbReference type="InterPro" id="IPR012001">
    <property type="entry name" value="Thiamin_PyroP_enz_TPP-bd_dom"/>
</dbReference>
<evidence type="ECO:0000256" key="6">
    <source>
        <dbReference type="ARBA" id="ARBA00022723"/>
    </source>
</evidence>
<dbReference type="Pfam" id="PF00205">
    <property type="entry name" value="TPP_enzyme_M"/>
    <property type="match status" value="1"/>
</dbReference>
<keyword evidence="6 11" id="KW-0479">Metal-binding</keyword>
<dbReference type="GO" id="GO:0004737">
    <property type="term" value="F:pyruvate decarboxylase activity"/>
    <property type="evidence" value="ECO:0007669"/>
    <property type="project" value="TreeGrafter"/>
</dbReference>
<dbReference type="Pfam" id="PF02775">
    <property type="entry name" value="TPP_enzyme_C"/>
    <property type="match status" value="1"/>
</dbReference>
<keyword evidence="17" id="KW-1185">Reference proteome</keyword>
<comment type="cofactor">
    <cofactor evidence="11">
        <name>Mg(2+)</name>
        <dbReference type="ChEBI" id="CHEBI:18420"/>
    </cofactor>
    <text evidence="11">Binds 1 Mg(2+) per subunit.</text>
</comment>